<dbReference type="Pfam" id="PF02798">
    <property type="entry name" value="GST_N"/>
    <property type="match status" value="1"/>
</dbReference>
<evidence type="ECO:0000259" key="5">
    <source>
        <dbReference type="PROSITE" id="PS50404"/>
    </source>
</evidence>
<comment type="function">
    <text evidence="4">Is involved in the conjugation of reduced glutathione to a wide number of exogenous and endogenous hydrophobic electrophiles.</text>
</comment>
<comment type="caution">
    <text evidence="7">The sequence shown here is derived from an EMBL/GenBank/DDBJ whole genome shotgun (WGS) entry which is preliminary data.</text>
</comment>
<gene>
    <name evidence="7" type="ORF">ZIOFF_069197</name>
</gene>
<keyword evidence="1 4" id="KW-0808">Transferase</keyword>
<dbReference type="SMR" id="A0A8J5BGK4"/>
<evidence type="ECO:0000256" key="1">
    <source>
        <dbReference type="ARBA" id="ARBA00022679"/>
    </source>
</evidence>
<dbReference type="GO" id="GO:0009407">
    <property type="term" value="P:toxin catabolic process"/>
    <property type="evidence" value="ECO:0007669"/>
    <property type="project" value="UniProtKB-ARBA"/>
</dbReference>
<sequence length="233" mass="26433">MADVKLIGSALSPYVLRAMIALSLKKLEYELMQEKFGEKSELLLKSNPIYKKIPVLIHHDRPICESAVIVEYIDEVWPKSGWGAILPADAYHRSLHRFWTFYIDDKWFPSLVALGKAETEEAKAEAVERVRAGLLLLDEAFVKLSEGKAFFGGDRVAYLDVMFGCFANWIKAAEMLVSVELLDEATMPALHGWAVRFREHEAVKEVMPDSGKVLEFFKILQAKWKKDAADAKN</sequence>
<dbReference type="GO" id="GO:0005737">
    <property type="term" value="C:cytoplasm"/>
    <property type="evidence" value="ECO:0007669"/>
    <property type="project" value="TreeGrafter"/>
</dbReference>
<comment type="subcellular location">
    <subcellularLocation>
        <location evidence="4">Cytoplasm</location>
        <location evidence="4">Cytosol</location>
    </subcellularLocation>
</comment>
<feature type="domain" description="GST C-terminal" evidence="6">
    <location>
        <begin position="89"/>
        <end position="216"/>
    </location>
</feature>
<dbReference type="InterPro" id="IPR040079">
    <property type="entry name" value="Glutathione_S-Trfase"/>
</dbReference>
<dbReference type="PANTHER" id="PTHR11260">
    <property type="entry name" value="GLUTATHIONE S-TRANSFERASE, GST, SUPERFAMILY, GST DOMAIN CONTAINING"/>
    <property type="match status" value="1"/>
</dbReference>
<dbReference type="FunFam" id="3.40.30.10:FF:000044">
    <property type="entry name" value="Glutathione S-transferase GSTU6"/>
    <property type="match status" value="1"/>
</dbReference>
<dbReference type="InterPro" id="IPR045074">
    <property type="entry name" value="GST_C_Tau"/>
</dbReference>
<dbReference type="Proteomes" id="UP000734854">
    <property type="component" value="Unassembled WGS sequence"/>
</dbReference>
<dbReference type="SFLD" id="SFLDG01152">
    <property type="entry name" value="Main.3:_Omega-_and_Tau-like"/>
    <property type="match status" value="1"/>
</dbReference>
<reference evidence="7 8" key="1">
    <citation type="submission" date="2020-08" db="EMBL/GenBank/DDBJ databases">
        <title>Plant Genome Project.</title>
        <authorList>
            <person name="Zhang R.-G."/>
        </authorList>
    </citation>
    <scope>NUCLEOTIDE SEQUENCE [LARGE SCALE GENOMIC DNA]</scope>
    <source>
        <tissue evidence="7">Rhizome</tissue>
    </source>
</reference>
<dbReference type="PROSITE" id="PS50405">
    <property type="entry name" value="GST_CTER"/>
    <property type="match status" value="1"/>
</dbReference>
<dbReference type="InterPro" id="IPR045073">
    <property type="entry name" value="Omega/Tau-like"/>
</dbReference>
<evidence type="ECO:0000313" key="8">
    <source>
        <dbReference type="Proteomes" id="UP000734854"/>
    </source>
</evidence>
<dbReference type="CDD" id="cd03058">
    <property type="entry name" value="GST_N_Tau"/>
    <property type="match status" value="1"/>
</dbReference>
<keyword evidence="8" id="KW-1185">Reference proteome</keyword>
<dbReference type="CDD" id="cd03185">
    <property type="entry name" value="GST_C_Tau"/>
    <property type="match status" value="1"/>
</dbReference>
<dbReference type="SFLD" id="SFLDG00358">
    <property type="entry name" value="Main_(cytGST)"/>
    <property type="match status" value="1"/>
</dbReference>
<feature type="domain" description="GST N-terminal" evidence="5">
    <location>
        <begin position="2"/>
        <end position="81"/>
    </location>
</feature>
<dbReference type="EC" id="2.5.1.18" evidence="4"/>
<dbReference type="GO" id="GO:0006749">
    <property type="term" value="P:glutathione metabolic process"/>
    <property type="evidence" value="ECO:0007669"/>
    <property type="project" value="InterPro"/>
</dbReference>
<name>A0A8J5BGK4_ZINOF</name>
<comment type="similarity">
    <text evidence="2">Belongs to the GST superfamily. Tau family.</text>
</comment>
<dbReference type="FunFam" id="1.20.1050.10:FF:000016">
    <property type="entry name" value="Glutathione S-transferase U9"/>
    <property type="match status" value="1"/>
</dbReference>
<evidence type="ECO:0000256" key="4">
    <source>
        <dbReference type="RuleBase" id="RU369102"/>
    </source>
</evidence>
<dbReference type="PROSITE" id="PS50404">
    <property type="entry name" value="GST_NTER"/>
    <property type="match status" value="1"/>
</dbReference>
<dbReference type="AlphaFoldDB" id="A0A8J5BGK4"/>
<dbReference type="EMBL" id="JACMSC010000020">
    <property type="protein sequence ID" value="KAG6471751.1"/>
    <property type="molecule type" value="Genomic_DNA"/>
</dbReference>
<comment type="catalytic activity">
    <reaction evidence="3 4">
        <text>RX + glutathione = an S-substituted glutathione + a halide anion + H(+)</text>
        <dbReference type="Rhea" id="RHEA:16437"/>
        <dbReference type="ChEBI" id="CHEBI:15378"/>
        <dbReference type="ChEBI" id="CHEBI:16042"/>
        <dbReference type="ChEBI" id="CHEBI:17792"/>
        <dbReference type="ChEBI" id="CHEBI:57925"/>
        <dbReference type="ChEBI" id="CHEBI:90779"/>
        <dbReference type="EC" id="2.5.1.18"/>
    </reaction>
</comment>
<dbReference type="Pfam" id="PF13410">
    <property type="entry name" value="GST_C_2"/>
    <property type="match status" value="1"/>
</dbReference>
<protein>
    <recommendedName>
        <fullName evidence="4">Glutathione S-transferase</fullName>
        <ecNumber evidence="4">2.5.1.18</ecNumber>
    </recommendedName>
</protein>
<evidence type="ECO:0000256" key="2">
    <source>
        <dbReference type="ARBA" id="ARBA00025743"/>
    </source>
</evidence>
<evidence type="ECO:0000313" key="7">
    <source>
        <dbReference type="EMBL" id="KAG6471751.1"/>
    </source>
</evidence>
<keyword evidence="4" id="KW-0963">Cytoplasm</keyword>
<evidence type="ECO:0000259" key="6">
    <source>
        <dbReference type="PROSITE" id="PS50405"/>
    </source>
</evidence>
<organism evidence="7 8">
    <name type="scientific">Zingiber officinale</name>
    <name type="common">Ginger</name>
    <name type="synonym">Amomum zingiber</name>
    <dbReference type="NCBI Taxonomy" id="94328"/>
    <lineage>
        <taxon>Eukaryota</taxon>
        <taxon>Viridiplantae</taxon>
        <taxon>Streptophyta</taxon>
        <taxon>Embryophyta</taxon>
        <taxon>Tracheophyta</taxon>
        <taxon>Spermatophyta</taxon>
        <taxon>Magnoliopsida</taxon>
        <taxon>Liliopsida</taxon>
        <taxon>Zingiberales</taxon>
        <taxon>Zingiberaceae</taxon>
        <taxon>Zingiber</taxon>
    </lineage>
</organism>
<dbReference type="InterPro" id="IPR004045">
    <property type="entry name" value="Glutathione_S-Trfase_N"/>
</dbReference>
<dbReference type="OrthoDB" id="4951845at2759"/>
<evidence type="ECO:0000256" key="3">
    <source>
        <dbReference type="ARBA" id="ARBA00047960"/>
    </source>
</evidence>
<dbReference type="InterPro" id="IPR010987">
    <property type="entry name" value="Glutathione-S-Trfase_C-like"/>
</dbReference>
<proteinExistence type="inferred from homology"/>
<dbReference type="SFLD" id="SFLDS00019">
    <property type="entry name" value="Glutathione_Transferase_(cytos"/>
    <property type="match status" value="1"/>
</dbReference>
<dbReference type="PANTHER" id="PTHR11260:SF615">
    <property type="entry name" value="GLUTATHIONE S-TRANSFERASE U17"/>
    <property type="match status" value="1"/>
</dbReference>
<dbReference type="GO" id="GO:0004364">
    <property type="term" value="F:glutathione transferase activity"/>
    <property type="evidence" value="ECO:0007669"/>
    <property type="project" value="UniProtKB-EC"/>
</dbReference>
<accession>A0A8J5BGK4</accession>